<accession>A0ABR1JD27</accession>
<feature type="region of interest" description="Disordered" evidence="1">
    <location>
        <begin position="107"/>
        <end position="126"/>
    </location>
</feature>
<dbReference type="Proteomes" id="UP001498398">
    <property type="component" value="Unassembled WGS sequence"/>
</dbReference>
<protein>
    <recommendedName>
        <fullName evidence="4">C2H2-type domain-containing protein</fullName>
    </recommendedName>
</protein>
<feature type="region of interest" description="Disordered" evidence="1">
    <location>
        <begin position="30"/>
        <end position="100"/>
    </location>
</feature>
<evidence type="ECO:0008006" key="4">
    <source>
        <dbReference type="Google" id="ProtNLM"/>
    </source>
</evidence>
<reference evidence="2 3" key="1">
    <citation type="submission" date="2024-01" db="EMBL/GenBank/DDBJ databases">
        <title>A draft genome for the cacao thread blight pathogen Marasmiellus scandens.</title>
        <authorList>
            <person name="Baruah I.K."/>
            <person name="Leung J."/>
            <person name="Bukari Y."/>
            <person name="Amoako-Attah I."/>
            <person name="Meinhardt L.W."/>
            <person name="Bailey B.A."/>
            <person name="Cohen S.P."/>
        </authorList>
    </citation>
    <scope>NUCLEOTIDE SEQUENCE [LARGE SCALE GENOMIC DNA]</scope>
    <source>
        <strain evidence="2 3">GH-19</strain>
    </source>
</reference>
<sequence>MKCPVPGCIHIFNRSEDCKHHLTWKHKDWQSPLPSSDLSNATDMPSNPAIGSLDSSATIPNDSHPSPASSPRPSPPPSPPPSPVAASTPASQPRTVKIYHPHLTGDVCDSQGNLLPTDSPPDPRDITDNPWAPFDDLVAFHTADLLYRKVEMSQNDTDFLLNLWNLSLEKHNDTGPFHNHEAIHLY</sequence>
<keyword evidence="3" id="KW-1185">Reference proteome</keyword>
<evidence type="ECO:0000313" key="2">
    <source>
        <dbReference type="EMBL" id="KAK7457819.1"/>
    </source>
</evidence>
<dbReference type="EMBL" id="JBANRG010000019">
    <property type="protein sequence ID" value="KAK7457819.1"/>
    <property type="molecule type" value="Genomic_DNA"/>
</dbReference>
<feature type="compositionally biased region" description="Polar residues" evidence="1">
    <location>
        <begin position="32"/>
        <end position="45"/>
    </location>
</feature>
<organism evidence="2 3">
    <name type="scientific">Marasmiellus scandens</name>
    <dbReference type="NCBI Taxonomy" id="2682957"/>
    <lineage>
        <taxon>Eukaryota</taxon>
        <taxon>Fungi</taxon>
        <taxon>Dikarya</taxon>
        <taxon>Basidiomycota</taxon>
        <taxon>Agaricomycotina</taxon>
        <taxon>Agaricomycetes</taxon>
        <taxon>Agaricomycetidae</taxon>
        <taxon>Agaricales</taxon>
        <taxon>Marasmiineae</taxon>
        <taxon>Omphalotaceae</taxon>
        <taxon>Marasmiellus</taxon>
    </lineage>
</organism>
<name>A0ABR1JD27_9AGAR</name>
<gene>
    <name evidence="2" type="ORF">VKT23_010162</name>
</gene>
<comment type="caution">
    <text evidence="2">The sequence shown here is derived from an EMBL/GenBank/DDBJ whole genome shotgun (WGS) entry which is preliminary data.</text>
</comment>
<evidence type="ECO:0000256" key="1">
    <source>
        <dbReference type="SAM" id="MobiDB-lite"/>
    </source>
</evidence>
<evidence type="ECO:0000313" key="3">
    <source>
        <dbReference type="Proteomes" id="UP001498398"/>
    </source>
</evidence>
<proteinExistence type="predicted"/>
<feature type="compositionally biased region" description="Low complexity" evidence="1">
    <location>
        <begin position="84"/>
        <end position="93"/>
    </location>
</feature>
<feature type="compositionally biased region" description="Pro residues" evidence="1">
    <location>
        <begin position="68"/>
        <end position="83"/>
    </location>
</feature>